<dbReference type="InterPro" id="IPR038764">
    <property type="entry name" value="GNAT_N_AcTrfase_prd"/>
</dbReference>
<evidence type="ECO:0000313" key="2">
    <source>
        <dbReference type="Proteomes" id="UP000281594"/>
    </source>
</evidence>
<dbReference type="PANTHER" id="PTHR41700">
    <property type="entry name" value="GCN5-RELATED N-ACETYLTRANSFERASE"/>
    <property type="match status" value="1"/>
</dbReference>
<dbReference type="RefSeq" id="WP_243146525.1">
    <property type="nucleotide sequence ID" value="NC_022785.1"/>
</dbReference>
<dbReference type="AlphaFoldDB" id="A0A3L8QZ00"/>
<organism evidence="1 2">
    <name type="scientific">Streptomyces rapamycinicus (strain ATCC 29253 / DSM 41530 / NRRL 5491 / AYB-994)</name>
    <name type="common">Streptomyces hygroscopicus (strain ATCC 29253)</name>
    <dbReference type="NCBI Taxonomy" id="1343740"/>
    <lineage>
        <taxon>Bacteria</taxon>
        <taxon>Bacillati</taxon>
        <taxon>Actinomycetota</taxon>
        <taxon>Actinomycetes</taxon>
        <taxon>Kitasatosporales</taxon>
        <taxon>Streptomycetaceae</taxon>
        <taxon>Streptomyces</taxon>
        <taxon>Streptomyces violaceusniger group</taxon>
    </lineage>
</organism>
<comment type="caution">
    <text evidence="1">The sequence shown here is derived from an EMBL/GenBank/DDBJ whole genome shotgun (WGS) entry which is preliminary data.</text>
</comment>
<protein>
    <recommendedName>
        <fullName evidence="3">Chorismate synthase</fullName>
    </recommendedName>
</protein>
<proteinExistence type="predicted"/>
<dbReference type="EMBL" id="QYCY01000004">
    <property type="protein sequence ID" value="RLV72456.1"/>
    <property type="molecule type" value="Genomic_DNA"/>
</dbReference>
<gene>
    <name evidence="1" type="ORF">D3C57_148055</name>
</gene>
<dbReference type="SUPFAM" id="SSF55729">
    <property type="entry name" value="Acyl-CoA N-acyltransferases (Nat)"/>
    <property type="match status" value="1"/>
</dbReference>
<name>A0A3L8QZ00_STRRN</name>
<accession>A0A3L8QZ00</accession>
<dbReference type="PANTHER" id="PTHR41700:SF1">
    <property type="entry name" value="N-ACETYLTRANSFERASE DOMAIN-CONTAINING PROTEIN"/>
    <property type="match status" value="1"/>
</dbReference>
<evidence type="ECO:0008006" key="3">
    <source>
        <dbReference type="Google" id="ProtNLM"/>
    </source>
</evidence>
<dbReference type="Proteomes" id="UP000281594">
    <property type="component" value="Unassembled WGS sequence"/>
</dbReference>
<sequence>MTSVTMDAEALATAAARAAGVAVRTVHDVAGVQAVADFFAEVWRLPRSHPPYPAEVLHSIVHAGGAVHAAYTTGPDGREGERLSGAAVAVFGPPADREVYSLVAAATASDRGVGHAVKQAQRGWALARGAHTMRWTFDPLVARNARFNLVKLGAVGAEYLVDLYGPMNDGVNDGDESDRLTARWDLLARPAPAPAPADDTGDRAAAPVVRHAPDDGPLAARHADRLWCRVPGDIVALRTADPALALRWRHAVREVFTEAYAEGFRATAMSRDGWYRLTRNPAPTTPGEDPRP</sequence>
<dbReference type="STRING" id="1343740.M271_46755"/>
<reference evidence="1 2" key="1">
    <citation type="journal article" date="2018" name="J. Biol. Chem.">
        <title>Discovery of the actinoplanic acid pathway in Streptomyces rapamycinicus reveals a genetically conserved synergism with rapamycin.</title>
        <authorList>
            <person name="Mrak P."/>
            <person name="Krastel P."/>
            <person name="Pivk Lukancic P."/>
            <person name="Tao J."/>
            <person name="Pistorius D."/>
            <person name="Moore C.M."/>
        </authorList>
    </citation>
    <scope>NUCLEOTIDE SEQUENCE [LARGE SCALE GENOMIC DNA]</scope>
    <source>
        <strain evidence="1 2">NRRL 5491</strain>
    </source>
</reference>
<evidence type="ECO:0000313" key="1">
    <source>
        <dbReference type="EMBL" id="RLV72456.1"/>
    </source>
</evidence>
<dbReference type="InterPro" id="IPR016181">
    <property type="entry name" value="Acyl_CoA_acyltransferase"/>
</dbReference>